<evidence type="ECO:0000256" key="4">
    <source>
        <dbReference type="ARBA" id="ARBA00022833"/>
    </source>
</evidence>
<evidence type="ECO:0000256" key="2">
    <source>
        <dbReference type="ARBA" id="ARBA00022723"/>
    </source>
</evidence>
<organism evidence="8 9">
    <name type="scientific">Salvia divinorum</name>
    <name type="common">Maria pastora</name>
    <name type="synonym">Diviner's sage</name>
    <dbReference type="NCBI Taxonomy" id="28513"/>
    <lineage>
        <taxon>Eukaryota</taxon>
        <taxon>Viridiplantae</taxon>
        <taxon>Streptophyta</taxon>
        <taxon>Embryophyta</taxon>
        <taxon>Tracheophyta</taxon>
        <taxon>Spermatophyta</taxon>
        <taxon>Magnoliopsida</taxon>
        <taxon>eudicotyledons</taxon>
        <taxon>Gunneridae</taxon>
        <taxon>Pentapetalae</taxon>
        <taxon>asterids</taxon>
        <taxon>lamiids</taxon>
        <taxon>Lamiales</taxon>
        <taxon>Lamiaceae</taxon>
        <taxon>Nepetoideae</taxon>
        <taxon>Mentheae</taxon>
        <taxon>Salviinae</taxon>
        <taxon>Salvia</taxon>
        <taxon>Salvia subgen. Calosphace</taxon>
    </lineage>
</organism>
<keyword evidence="5" id="KW-0539">Nucleus</keyword>
<evidence type="ECO:0000256" key="1">
    <source>
        <dbReference type="ARBA" id="ARBA00004123"/>
    </source>
</evidence>
<reference evidence="8 9" key="1">
    <citation type="submission" date="2024-06" db="EMBL/GenBank/DDBJ databases">
        <title>A chromosome level genome sequence of Diviner's sage (Salvia divinorum).</title>
        <authorList>
            <person name="Ford S.A."/>
            <person name="Ro D.-K."/>
            <person name="Ness R.W."/>
            <person name="Phillips M.A."/>
        </authorList>
    </citation>
    <scope>NUCLEOTIDE SEQUENCE [LARGE SCALE GENOMIC DNA]</scope>
    <source>
        <strain evidence="8">SAF-2024a</strain>
        <tissue evidence="8">Leaf</tissue>
    </source>
</reference>
<evidence type="ECO:0000256" key="3">
    <source>
        <dbReference type="ARBA" id="ARBA00022771"/>
    </source>
</evidence>
<comment type="subcellular location">
    <subcellularLocation>
        <location evidence="1">Nucleus</location>
    </subcellularLocation>
</comment>
<protein>
    <recommendedName>
        <fullName evidence="7">C2H2-type domain-containing protein</fullName>
    </recommendedName>
</protein>
<keyword evidence="4" id="KW-0862">Zinc</keyword>
<proteinExistence type="predicted"/>
<evidence type="ECO:0000256" key="5">
    <source>
        <dbReference type="ARBA" id="ARBA00023242"/>
    </source>
</evidence>
<comment type="caution">
    <text evidence="8">The sequence shown here is derived from an EMBL/GenBank/DDBJ whole genome shotgun (WGS) entry which is preliminary data.</text>
</comment>
<dbReference type="InterPro" id="IPR013087">
    <property type="entry name" value="Znf_C2H2_type"/>
</dbReference>
<gene>
    <name evidence="8" type="ORF">AAHA92_33792</name>
</gene>
<accession>A0ABD1FJZ9</accession>
<evidence type="ECO:0000313" key="9">
    <source>
        <dbReference type="Proteomes" id="UP001567538"/>
    </source>
</evidence>
<dbReference type="Proteomes" id="UP001567538">
    <property type="component" value="Unassembled WGS sequence"/>
</dbReference>
<evidence type="ECO:0000259" key="7">
    <source>
        <dbReference type="PROSITE" id="PS50157"/>
    </source>
</evidence>
<keyword evidence="2" id="KW-0479">Metal-binding</keyword>
<dbReference type="PANTHER" id="PTHR47287">
    <property type="entry name" value="C2H2 AND C2HC ZINC FINGERS SUPERFAMILY PROTEIN"/>
    <property type="match status" value="1"/>
</dbReference>
<dbReference type="GO" id="GO:0005634">
    <property type="term" value="C:nucleus"/>
    <property type="evidence" value="ECO:0007669"/>
    <property type="project" value="UniProtKB-SubCell"/>
</dbReference>
<feature type="domain" description="C2H2-type" evidence="7">
    <location>
        <begin position="63"/>
        <end position="90"/>
    </location>
</feature>
<dbReference type="InterPro" id="IPR044246">
    <property type="entry name" value="ZFP3-like"/>
</dbReference>
<dbReference type="EMBL" id="JBEAFC010000015">
    <property type="protein sequence ID" value="KAL1531071.1"/>
    <property type="molecule type" value="Genomic_DNA"/>
</dbReference>
<dbReference type="GO" id="GO:0008270">
    <property type="term" value="F:zinc ion binding"/>
    <property type="evidence" value="ECO:0007669"/>
    <property type="project" value="UniProtKB-KW"/>
</dbReference>
<keyword evidence="9" id="KW-1185">Reference proteome</keyword>
<name>A0ABD1FJZ9_SALDI</name>
<keyword evidence="3 6" id="KW-0863">Zinc-finger</keyword>
<dbReference type="PROSITE" id="PS50157">
    <property type="entry name" value="ZINC_FINGER_C2H2_2"/>
    <property type="match status" value="1"/>
</dbReference>
<evidence type="ECO:0000313" key="8">
    <source>
        <dbReference type="EMBL" id="KAL1531071.1"/>
    </source>
</evidence>
<dbReference type="AlphaFoldDB" id="A0ABD1FJZ9"/>
<dbReference type="PANTHER" id="PTHR47287:SF13">
    <property type="entry name" value="C2H2-TYPE DOMAIN-CONTAINING PROTEIN"/>
    <property type="match status" value="1"/>
</dbReference>
<evidence type="ECO:0000256" key="6">
    <source>
        <dbReference type="PROSITE-ProRule" id="PRU00042"/>
    </source>
</evidence>
<sequence length="213" mass="23768">MSKKIPNEEVEEKNIKNKSVIKGCPSLDLNKSSEETDLQLNPFPNLTEASEPQHVVSEEEPEYSCNFFPKKFSNKQALGGHQNVHKIEKVGQKRGRQGQEATLGYPGNVFNSFPFPNSLDQVPKMFKSAHYPQYMGHQVLYECPGSLFPIPHESGVAQPFIIGRRTGSIGQSTSTSNGRSPAIAKNDDAEHHRHITNAEVQHQEDGLYLSLKL</sequence>